<evidence type="ECO:0000256" key="3">
    <source>
        <dbReference type="ARBA" id="ARBA00022553"/>
    </source>
</evidence>
<dbReference type="Pfam" id="PF08448">
    <property type="entry name" value="PAS_4"/>
    <property type="match status" value="1"/>
</dbReference>
<evidence type="ECO:0000256" key="6">
    <source>
        <dbReference type="ARBA" id="ARBA00022777"/>
    </source>
</evidence>
<dbReference type="SUPFAM" id="SSF55874">
    <property type="entry name" value="ATPase domain of HSP90 chaperone/DNA topoisomerase II/histidine kinase"/>
    <property type="match status" value="1"/>
</dbReference>
<feature type="domain" description="Histidine kinase" evidence="9">
    <location>
        <begin position="309"/>
        <end position="532"/>
    </location>
</feature>
<evidence type="ECO:0000313" key="10">
    <source>
        <dbReference type="EMBL" id="EME36109.1"/>
    </source>
</evidence>
<dbReference type="PANTHER" id="PTHR41523">
    <property type="entry name" value="TWO-COMPONENT SYSTEM SENSOR PROTEIN"/>
    <property type="match status" value="1"/>
</dbReference>
<evidence type="ECO:0000256" key="2">
    <source>
        <dbReference type="ARBA" id="ARBA00012438"/>
    </source>
</evidence>
<evidence type="ECO:0000259" key="9">
    <source>
        <dbReference type="PROSITE" id="PS50109"/>
    </source>
</evidence>
<keyword evidence="11" id="KW-1185">Reference proteome</keyword>
<reference evidence="10 11" key="1">
    <citation type="journal article" date="2014" name="Genome Announc.">
        <title>Draft Genome Sequence of Kocuria palustris PEL.</title>
        <authorList>
            <person name="Sharma G."/>
            <person name="Khatri I."/>
            <person name="Subramanian S."/>
        </authorList>
    </citation>
    <scope>NUCLEOTIDE SEQUENCE [LARGE SCALE GENOMIC DNA]</scope>
    <source>
        <strain evidence="10 11">PEL</strain>
    </source>
</reference>
<dbReference type="Gene3D" id="3.30.565.10">
    <property type="entry name" value="Histidine kinase-like ATPase, C-terminal domain"/>
    <property type="match status" value="1"/>
</dbReference>
<name>M2YBU0_9MICC</name>
<feature type="region of interest" description="Disordered" evidence="8">
    <location>
        <begin position="471"/>
        <end position="494"/>
    </location>
</feature>
<dbReference type="STRING" id="71999.KPaMU14_03755"/>
<sequence>MSLVELSSRDGFSEEAVEHLHLLVGEWQMLADLGFGDVHLTFPDRSFEPAPGAMRLPARDTDFLILDHARPGTTQTLFPADQIGQHLGPPLSALLREIWGTAGVSSHRNTGQRLLPGLAADVQALVTTVVFDGQPIALLSLISERSIGTTTSPGEQSYREVAAQLMRMAGTGQWPQAGTQPSPRRGNPRVGDGVIRLDQDDRVSFMSPNAVSAVARLGAGEAALGQRLTEALGSGAFAGEQVDEGLMGVLRGRVPSHAEVRRGRVVVMFRSVPLSEDGQRVGALLLCRDVSELRRRERELSSKDAAIRETHHRVKNSLQAVAAMMRMQSRRADSPEARRGLSEAMRRLEAVSAVHETLSHTPEGSVDFDEHFSRQIRAIAELAATGQTVRTRVTGRFGRLPGQQVTAMALVLNEMLTNAVEHGLSGRDGTIEVSAQRRDPDPSTCREARAEGRPVPCAELVVTIADDGVGMEPSMSSGRWSADEPEGSSMPSAGLGSRIVRSLVLGELDGSVSWRPGDDTGTVIEMTVPVYEASS</sequence>
<dbReference type="InterPro" id="IPR036890">
    <property type="entry name" value="HATPase_C_sf"/>
</dbReference>
<dbReference type="InterPro" id="IPR011495">
    <property type="entry name" value="Sig_transdc_His_kin_sub2_dim/P"/>
</dbReference>
<dbReference type="SUPFAM" id="SSF55785">
    <property type="entry name" value="PYP-like sensor domain (PAS domain)"/>
    <property type="match status" value="1"/>
</dbReference>
<proteinExistence type="predicted"/>
<organism evidence="10 11">
    <name type="scientific">Kocuria palustris PEL</name>
    <dbReference type="NCBI Taxonomy" id="1236550"/>
    <lineage>
        <taxon>Bacteria</taxon>
        <taxon>Bacillati</taxon>
        <taxon>Actinomycetota</taxon>
        <taxon>Actinomycetes</taxon>
        <taxon>Micrococcales</taxon>
        <taxon>Micrococcaceae</taxon>
        <taxon>Kocuria</taxon>
    </lineage>
</organism>
<dbReference type="InterPro" id="IPR003594">
    <property type="entry name" value="HATPase_dom"/>
</dbReference>
<dbReference type="Pfam" id="PF12282">
    <property type="entry name" value="GAF_PdtaS"/>
    <property type="match status" value="1"/>
</dbReference>
<dbReference type="SMART" id="SM00387">
    <property type="entry name" value="HATPase_c"/>
    <property type="match status" value="1"/>
</dbReference>
<dbReference type="InterPro" id="IPR022066">
    <property type="entry name" value="PdtaS_GAF"/>
</dbReference>
<evidence type="ECO:0000256" key="8">
    <source>
        <dbReference type="SAM" id="MobiDB-lite"/>
    </source>
</evidence>
<evidence type="ECO:0000256" key="5">
    <source>
        <dbReference type="ARBA" id="ARBA00022741"/>
    </source>
</evidence>
<accession>M2YBU0</accession>
<dbReference type="InterPro" id="IPR035965">
    <property type="entry name" value="PAS-like_dom_sf"/>
</dbReference>
<dbReference type="Pfam" id="PF02518">
    <property type="entry name" value="HATPase_c"/>
    <property type="match status" value="1"/>
</dbReference>
<dbReference type="Gene3D" id="3.30.450.20">
    <property type="entry name" value="PAS domain"/>
    <property type="match status" value="1"/>
</dbReference>
<dbReference type="InterPro" id="IPR005467">
    <property type="entry name" value="His_kinase_dom"/>
</dbReference>
<comment type="catalytic activity">
    <reaction evidence="1">
        <text>ATP + protein L-histidine = ADP + protein N-phospho-L-histidine.</text>
        <dbReference type="EC" id="2.7.13.3"/>
    </reaction>
</comment>
<evidence type="ECO:0000313" key="11">
    <source>
        <dbReference type="Proteomes" id="UP000009877"/>
    </source>
</evidence>
<dbReference type="AlphaFoldDB" id="M2YBU0"/>
<dbReference type="GO" id="GO:0004673">
    <property type="term" value="F:protein histidine kinase activity"/>
    <property type="evidence" value="ECO:0007669"/>
    <property type="project" value="UniProtKB-EC"/>
</dbReference>
<keyword evidence="3" id="KW-0597">Phosphoprotein</keyword>
<dbReference type="PROSITE" id="PS50109">
    <property type="entry name" value="HIS_KIN"/>
    <property type="match status" value="1"/>
</dbReference>
<keyword evidence="5" id="KW-0547">Nucleotide-binding</keyword>
<dbReference type="RefSeq" id="WP_006215305.1">
    <property type="nucleotide sequence ID" value="NZ_ANHZ02000018.1"/>
</dbReference>
<keyword evidence="7" id="KW-0067">ATP-binding</keyword>
<evidence type="ECO:0000256" key="7">
    <source>
        <dbReference type="ARBA" id="ARBA00022840"/>
    </source>
</evidence>
<dbReference type="Pfam" id="PF07568">
    <property type="entry name" value="HisKA_2"/>
    <property type="match status" value="1"/>
</dbReference>
<dbReference type="InterPro" id="IPR038424">
    <property type="entry name" value="H_kinase_PdtaS_GAF_sf"/>
</dbReference>
<evidence type="ECO:0000256" key="4">
    <source>
        <dbReference type="ARBA" id="ARBA00022679"/>
    </source>
</evidence>
<evidence type="ECO:0000256" key="1">
    <source>
        <dbReference type="ARBA" id="ARBA00000085"/>
    </source>
</evidence>
<protein>
    <recommendedName>
        <fullName evidence="2">histidine kinase</fullName>
        <ecNumber evidence="2">2.7.13.3</ecNumber>
    </recommendedName>
</protein>
<dbReference type="Gene3D" id="3.30.450.280">
    <property type="entry name" value="GAF domain"/>
    <property type="match status" value="1"/>
</dbReference>
<comment type="caution">
    <text evidence="10">The sequence shown here is derived from an EMBL/GenBank/DDBJ whole genome shotgun (WGS) entry which is preliminary data.</text>
</comment>
<dbReference type="InterPro" id="IPR013656">
    <property type="entry name" value="PAS_4"/>
</dbReference>
<dbReference type="GO" id="GO:0005524">
    <property type="term" value="F:ATP binding"/>
    <property type="evidence" value="ECO:0007669"/>
    <property type="project" value="UniProtKB-KW"/>
</dbReference>
<dbReference type="GeneID" id="93316927"/>
<dbReference type="Proteomes" id="UP000009877">
    <property type="component" value="Unassembled WGS sequence"/>
</dbReference>
<dbReference type="PANTHER" id="PTHR41523:SF8">
    <property type="entry name" value="ETHYLENE RESPONSE SENSOR PROTEIN"/>
    <property type="match status" value="1"/>
</dbReference>
<gene>
    <name evidence="10" type="ORF">C884_00877</name>
</gene>
<dbReference type="EC" id="2.7.13.3" evidence="2"/>
<keyword evidence="6 10" id="KW-0418">Kinase</keyword>
<keyword evidence="4" id="KW-0808">Transferase</keyword>
<dbReference type="EMBL" id="ANHZ02000018">
    <property type="protein sequence ID" value="EME36109.1"/>
    <property type="molecule type" value="Genomic_DNA"/>
</dbReference>